<keyword evidence="2" id="KW-1185">Reference proteome</keyword>
<accession>A0A1H2MJX5</accession>
<gene>
    <name evidence="1" type="ORF">SAMN04488544_2188</name>
</gene>
<dbReference type="EMBL" id="LT629799">
    <property type="protein sequence ID" value="SDU93325.1"/>
    <property type="molecule type" value="Genomic_DNA"/>
</dbReference>
<dbReference type="RefSeq" id="WP_091074434.1">
    <property type="nucleotide sequence ID" value="NZ_LT629799.1"/>
</dbReference>
<dbReference type="AlphaFoldDB" id="A0A1H2MJX5"/>
<sequence length="189" mass="20132">MLLVTLVVASTALVVAVVALVRVHAVTRLVLETAAAGGERSGDVDWQLQWIEPGVFALTNTSSEVAAFDVEVSSTLTPSAGGSVVGAVARASRVNPGAWLEVRHPGVGQSVYDDLQQLRRSTALTEELRRRPEPLDVTHLALLSSTGAGIDVLQERVEHTLAYAVSWRSSGVARRRMPPAQRLVPSPVV</sequence>
<reference evidence="2" key="1">
    <citation type="submission" date="2016-10" db="EMBL/GenBank/DDBJ databases">
        <authorList>
            <person name="Varghese N."/>
            <person name="Submissions S."/>
        </authorList>
    </citation>
    <scope>NUCLEOTIDE SEQUENCE [LARGE SCALE GENOMIC DNA]</scope>
    <source>
        <strain evidence="2">DSM 21743</strain>
    </source>
</reference>
<evidence type="ECO:0000313" key="2">
    <source>
        <dbReference type="Proteomes" id="UP000198825"/>
    </source>
</evidence>
<organism evidence="1 2">
    <name type="scientific">Microlunatus sagamiharensis</name>
    <dbReference type="NCBI Taxonomy" id="546874"/>
    <lineage>
        <taxon>Bacteria</taxon>
        <taxon>Bacillati</taxon>
        <taxon>Actinomycetota</taxon>
        <taxon>Actinomycetes</taxon>
        <taxon>Propionibacteriales</taxon>
        <taxon>Propionibacteriaceae</taxon>
        <taxon>Microlunatus</taxon>
    </lineage>
</organism>
<proteinExistence type="predicted"/>
<dbReference type="Proteomes" id="UP000198825">
    <property type="component" value="Chromosome I"/>
</dbReference>
<name>A0A1H2MJX5_9ACTN</name>
<protein>
    <submittedName>
        <fullName evidence="1">Uncharacterized protein</fullName>
    </submittedName>
</protein>
<evidence type="ECO:0000313" key="1">
    <source>
        <dbReference type="EMBL" id="SDU93325.1"/>
    </source>
</evidence>